<keyword evidence="1" id="KW-0808">Transferase</keyword>
<dbReference type="GO" id="GO:0008168">
    <property type="term" value="F:methyltransferase activity"/>
    <property type="evidence" value="ECO:0007669"/>
    <property type="project" value="UniProtKB-KW"/>
</dbReference>
<dbReference type="SUPFAM" id="SSF53335">
    <property type="entry name" value="S-adenosyl-L-methionine-dependent methyltransferases"/>
    <property type="match status" value="1"/>
</dbReference>
<keyword evidence="1" id="KW-0489">Methyltransferase</keyword>
<dbReference type="Proteomes" id="UP001597168">
    <property type="component" value="Unassembled WGS sequence"/>
</dbReference>
<dbReference type="InterPro" id="IPR029063">
    <property type="entry name" value="SAM-dependent_MTases_sf"/>
</dbReference>
<accession>A0ABW3QPL1</accession>
<protein>
    <submittedName>
        <fullName evidence="1">Class I SAM-dependent methyltransferase</fullName>
    </submittedName>
</protein>
<sequence length="159" mass="16594">MGYEFSLDDVAYLRSDAGSAALSALADLPLTPASRLSDVALAKRVSPTRFAAVLETVLLRRKASAKVPFTDGLFTSDALQQATPHPVAAHRARRFTGPAHDVTCSIGADLAALPEGSVGSDLDPVRLAMARHNVGDAVPLVRADALRPLSRGTAVLADP</sequence>
<keyword evidence="2" id="KW-1185">Reference proteome</keyword>
<dbReference type="GO" id="GO:0032259">
    <property type="term" value="P:methylation"/>
    <property type="evidence" value="ECO:0007669"/>
    <property type="project" value="UniProtKB-KW"/>
</dbReference>
<organism evidence="1 2">
    <name type="scientific">Saccharothrix hoggarensis</name>
    <dbReference type="NCBI Taxonomy" id="913853"/>
    <lineage>
        <taxon>Bacteria</taxon>
        <taxon>Bacillati</taxon>
        <taxon>Actinomycetota</taxon>
        <taxon>Actinomycetes</taxon>
        <taxon>Pseudonocardiales</taxon>
        <taxon>Pseudonocardiaceae</taxon>
        <taxon>Saccharothrix</taxon>
    </lineage>
</organism>
<feature type="non-terminal residue" evidence="1">
    <location>
        <position position="159"/>
    </location>
</feature>
<reference evidence="2" key="1">
    <citation type="journal article" date="2019" name="Int. J. Syst. Evol. Microbiol.">
        <title>The Global Catalogue of Microorganisms (GCM) 10K type strain sequencing project: providing services to taxonomists for standard genome sequencing and annotation.</title>
        <authorList>
            <consortium name="The Broad Institute Genomics Platform"/>
            <consortium name="The Broad Institute Genome Sequencing Center for Infectious Disease"/>
            <person name="Wu L."/>
            <person name="Ma J."/>
        </authorList>
    </citation>
    <scope>NUCLEOTIDE SEQUENCE [LARGE SCALE GENOMIC DNA]</scope>
    <source>
        <strain evidence="2">CCUG 60214</strain>
    </source>
</reference>
<dbReference type="EMBL" id="JBHTLK010000018">
    <property type="protein sequence ID" value="MFD1146704.1"/>
    <property type="molecule type" value="Genomic_DNA"/>
</dbReference>
<gene>
    <name evidence="1" type="ORF">ACFQ3T_06185</name>
</gene>
<proteinExistence type="predicted"/>
<name>A0ABW3QPL1_9PSEU</name>
<evidence type="ECO:0000313" key="1">
    <source>
        <dbReference type="EMBL" id="MFD1146704.1"/>
    </source>
</evidence>
<evidence type="ECO:0000313" key="2">
    <source>
        <dbReference type="Proteomes" id="UP001597168"/>
    </source>
</evidence>
<comment type="caution">
    <text evidence="1">The sequence shown here is derived from an EMBL/GenBank/DDBJ whole genome shotgun (WGS) entry which is preliminary data.</text>
</comment>